<dbReference type="EMBL" id="JACCDE010000046">
    <property type="protein sequence ID" value="NYS80244.1"/>
    <property type="molecule type" value="Genomic_DNA"/>
</dbReference>
<dbReference type="GO" id="GO:0005615">
    <property type="term" value="C:extracellular space"/>
    <property type="evidence" value="ECO:0007669"/>
    <property type="project" value="InterPro"/>
</dbReference>
<dbReference type="Gene3D" id="3.40.50.1820">
    <property type="entry name" value="alpha/beta hydrolase"/>
    <property type="match status" value="1"/>
</dbReference>
<dbReference type="SUPFAM" id="SSF53474">
    <property type="entry name" value="alpha/beta-Hydrolases"/>
    <property type="match status" value="1"/>
</dbReference>
<name>A0A7Z0LX83_9GAMM</name>
<accession>A0A7Z0LX83</accession>
<dbReference type="RefSeq" id="WP_179917281.1">
    <property type="nucleotide sequence ID" value="NZ_JACCDE010000046.1"/>
</dbReference>
<reference evidence="2 3" key="1">
    <citation type="journal article" date="2003" name="Extremophiles">
        <title>Halomonas glaciei sp. nov. isolated from fast ice of Adelie Land, Antarctica.</title>
        <authorList>
            <person name="Reddy G.S."/>
            <person name="Raghavan P.U."/>
            <person name="Sarita N.B."/>
            <person name="Prakash J.S."/>
            <person name="Nagesh N."/>
            <person name="Delille D."/>
            <person name="Shivaji S."/>
        </authorList>
    </citation>
    <scope>NUCLEOTIDE SEQUENCE [LARGE SCALE GENOMIC DNA]</scope>
    <source>
        <strain evidence="2 3">DD39</strain>
    </source>
</reference>
<evidence type="ECO:0000313" key="3">
    <source>
        <dbReference type="Proteomes" id="UP000526892"/>
    </source>
</evidence>
<dbReference type="GO" id="GO:0047989">
    <property type="term" value="F:hydroxybutyrate-dimer hydrolase activity"/>
    <property type="evidence" value="ECO:0007669"/>
    <property type="project" value="InterPro"/>
</dbReference>
<comment type="caution">
    <text evidence="2">The sequence shown here is derived from an EMBL/GenBank/DDBJ whole genome shotgun (WGS) entry which is preliminary data.</text>
</comment>
<dbReference type="Proteomes" id="UP000526892">
    <property type="component" value="Unassembled WGS sequence"/>
</dbReference>
<evidence type="ECO:0000256" key="1">
    <source>
        <dbReference type="ARBA" id="ARBA00022801"/>
    </source>
</evidence>
<dbReference type="InterPro" id="IPR016582">
    <property type="entry name" value="OHBut_olig_hydro_put"/>
</dbReference>
<keyword evidence="1 2" id="KW-0378">Hydrolase</keyword>
<sequence>MKSNVIVNFYAVGFIGLFILGSTLVQAKEENDLSWLRFISEKSYDGKSNDLVTAGLGIEAMENGVVPQFSDSLVPTSEELRRNSIFTKGTAGFGVIYGPNVDASTGSLVNNELIAGSEIMAYADNGSGDENVSLLLQVPKRFDWETPCVLAVPVAGSASLFRDIATIGYWGLQKNCAVTYTDKGLGNGFHDLENDTVTRFDGIRLTAQDAGIDSLFTADIADDQRHSFLNNYPHRIAFKHAHSRQNPDASWGRDVLRSIQFALFQLNRLRPSETDDLDAANTMVIVAGNSNGGGAALYAGENDREGLIDGIVAAQPQVQLRPDDRVSVVRGERTIEGTGRSLMDYFTYAILYQPCAAIATPNAPMRQAITQAEQRCHSLKERGLLQAETLPAQGLEALEKLQMYGWEPESDMLHASHYAIAPTATAVKYASSHGRFGVEERLCGYSFASVNEQGTPQPVPKNELAVIFATASGGAPVGSIDIVNDENPSGPMKDALSHSPSNGKQDYNLDGALCLRELVVGNSENALRVQAGIAEVQGSADLGGTSTIIVHGRSDARVPVGFTSRPYLALNSLTDHQPNVHFYELTNVEHFGARLPGYAENFVPIQPYHIDALEIMYAHLRHGTPLPPSQVIRPMPGEDGEFDSAHFPPILMEPHPSDTIRASMGRVEIPD</sequence>
<organism evidence="2 3">
    <name type="scientific">Vreelandella glaciei</name>
    <dbReference type="NCBI Taxonomy" id="186761"/>
    <lineage>
        <taxon>Bacteria</taxon>
        <taxon>Pseudomonadati</taxon>
        <taxon>Pseudomonadota</taxon>
        <taxon>Gammaproteobacteria</taxon>
        <taxon>Oceanospirillales</taxon>
        <taxon>Halomonadaceae</taxon>
        <taxon>Vreelandella</taxon>
    </lineage>
</organism>
<dbReference type="InterPro" id="IPR029058">
    <property type="entry name" value="AB_hydrolase_fold"/>
</dbReference>
<dbReference type="Pfam" id="PF10605">
    <property type="entry name" value="3HBOH"/>
    <property type="match status" value="1"/>
</dbReference>
<keyword evidence="3" id="KW-1185">Reference proteome</keyword>
<gene>
    <name evidence="2" type="ORF">HZS80_21520</name>
</gene>
<proteinExistence type="predicted"/>
<protein>
    <submittedName>
        <fullName evidence="2">D-(-)-3-hydroxybutyrate oligomer hydrolase</fullName>
    </submittedName>
</protein>
<dbReference type="AlphaFoldDB" id="A0A7Z0LX83"/>
<dbReference type="GO" id="GO:0019605">
    <property type="term" value="P:butyrate metabolic process"/>
    <property type="evidence" value="ECO:0007669"/>
    <property type="project" value="InterPro"/>
</dbReference>
<evidence type="ECO:0000313" key="2">
    <source>
        <dbReference type="EMBL" id="NYS80244.1"/>
    </source>
</evidence>